<dbReference type="InterPro" id="IPR013320">
    <property type="entry name" value="ConA-like_dom_sf"/>
</dbReference>
<dbReference type="Gene3D" id="2.60.120.200">
    <property type="match status" value="1"/>
</dbReference>
<sequence>IYGDTNPQDDIWYHVAATYDGSDLRLYVNGDSDATPISYPGGIPTVDNSLMIGAGGSVPPSNYLSGFIDEVHVSSTARDQYWISTEYNNQSDPASFHIKGVQIDSTDTATLVANTKAINIAGDWTNSGGTFTCGSAGAVTFNGSSAQTITPDSSSFYDVEFNNSNGSINVSTDNLIIDHDVTLSADTTITATDLNITITGSTNGTTDFVEDLTLTAGTGSILFTG</sequence>
<protein>
    <recommendedName>
        <fullName evidence="2">LamG-like jellyroll fold domain-containing protein</fullName>
    </recommendedName>
</protein>
<feature type="non-terminal residue" evidence="1">
    <location>
        <position position="1"/>
    </location>
</feature>
<name>X0Y9B0_9ZZZZ</name>
<accession>X0Y9B0</accession>
<comment type="caution">
    <text evidence="1">The sequence shown here is derived from an EMBL/GenBank/DDBJ whole genome shotgun (WGS) entry which is preliminary data.</text>
</comment>
<evidence type="ECO:0008006" key="2">
    <source>
        <dbReference type="Google" id="ProtNLM"/>
    </source>
</evidence>
<dbReference type="EMBL" id="BARS01053569">
    <property type="protein sequence ID" value="GAG52409.1"/>
    <property type="molecule type" value="Genomic_DNA"/>
</dbReference>
<gene>
    <name evidence="1" type="ORF">S01H1_79460</name>
</gene>
<reference evidence="1" key="1">
    <citation type="journal article" date="2014" name="Front. Microbiol.">
        <title>High frequency of phylogenetically diverse reductive dehalogenase-homologous genes in deep subseafloor sedimentary metagenomes.</title>
        <authorList>
            <person name="Kawai M."/>
            <person name="Futagami T."/>
            <person name="Toyoda A."/>
            <person name="Takaki Y."/>
            <person name="Nishi S."/>
            <person name="Hori S."/>
            <person name="Arai W."/>
            <person name="Tsubouchi T."/>
            <person name="Morono Y."/>
            <person name="Uchiyama I."/>
            <person name="Ito T."/>
            <person name="Fujiyama A."/>
            <person name="Inagaki F."/>
            <person name="Takami H."/>
        </authorList>
    </citation>
    <scope>NUCLEOTIDE SEQUENCE</scope>
    <source>
        <strain evidence="1">Expedition CK06-06</strain>
    </source>
</reference>
<dbReference type="SUPFAM" id="SSF49899">
    <property type="entry name" value="Concanavalin A-like lectins/glucanases"/>
    <property type="match status" value="1"/>
</dbReference>
<proteinExistence type="predicted"/>
<evidence type="ECO:0000313" key="1">
    <source>
        <dbReference type="EMBL" id="GAG52409.1"/>
    </source>
</evidence>
<organism evidence="1">
    <name type="scientific">marine sediment metagenome</name>
    <dbReference type="NCBI Taxonomy" id="412755"/>
    <lineage>
        <taxon>unclassified sequences</taxon>
        <taxon>metagenomes</taxon>
        <taxon>ecological metagenomes</taxon>
    </lineage>
</organism>
<feature type="non-terminal residue" evidence="1">
    <location>
        <position position="225"/>
    </location>
</feature>
<dbReference type="Pfam" id="PF13385">
    <property type="entry name" value="Laminin_G_3"/>
    <property type="match status" value="1"/>
</dbReference>
<dbReference type="AlphaFoldDB" id="X0Y9B0"/>